<accession>A0A6A6FA48</accession>
<gene>
    <name evidence="1" type="ORF">CERZMDRAFT_121893</name>
</gene>
<dbReference type="AlphaFoldDB" id="A0A6A6FA48"/>
<dbReference type="OrthoDB" id="5397832at2759"/>
<sequence>MPGLFSCTDETCQWFYTEDLGEVLDHIRSTHRNGFVKRPSALGTPDSHGHRWYCFRCIGKLGKDHKSFDTHRAMWDHLNAAHDCCLDTIEITLLSTSARARDDL</sequence>
<organism evidence="1 2">
    <name type="scientific">Cercospora zeae-maydis SCOH1-5</name>
    <dbReference type="NCBI Taxonomy" id="717836"/>
    <lineage>
        <taxon>Eukaryota</taxon>
        <taxon>Fungi</taxon>
        <taxon>Dikarya</taxon>
        <taxon>Ascomycota</taxon>
        <taxon>Pezizomycotina</taxon>
        <taxon>Dothideomycetes</taxon>
        <taxon>Dothideomycetidae</taxon>
        <taxon>Mycosphaerellales</taxon>
        <taxon>Mycosphaerellaceae</taxon>
        <taxon>Cercospora</taxon>
    </lineage>
</organism>
<evidence type="ECO:0000313" key="2">
    <source>
        <dbReference type="Proteomes" id="UP000799539"/>
    </source>
</evidence>
<proteinExistence type="predicted"/>
<dbReference type="EMBL" id="ML992682">
    <property type="protein sequence ID" value="KAF2210294.1"/>
    <property type="molecule type" value="Genomic_DNA"/>
</dbReference>
<dbReference type="Proteomes" id="UP000799539">
    <property type="component" value="Unassembled WGS sequence"/>
</dbReference>
<reference evidence="1" key="1">
    <citation type="journal article" date="2020" name="Stud. Mycol.">
        <title>101 Dothideomycetes genomes: a test case for predicting lifestyles and emergence of pathogens.</title>
        <authorList>
            <person name="Haridas S."/>
            <person name="Albert R."/>
            <person name="Binder M."/>
            <person name="Bloem J."/>
            <person name="Labutti K."/>
            <person name="Salamov A."/>
            <person name="Andreopoulos B."/>
            <person name="Baker S."/>
            <person name="Barry K."/>
            <person name="Bills G."/>
            <person name="Bluhm B."/>
            <person name="Cannon C."/>
            <person name="Castanera R."/>
            <person name="Culley D."/>
            <person name="Daum C."/>
            <person name="Ezra D."/>
            <person name="Gonzalez J."/>
            <person name="Henrissat B."/>
            <person name="Kuo A."/>
            <person name="Liang C."/>
            <person name="Lipzen A."/>
            <person name="Lutzoni F."/>
            <person name="Magnuson J."/>
            <person name="Mondo S."/>
            <person name="Nolan M."/>
            <person name="Ohm R."/>
            <person name="Pangilinan J."/>
            <person name="Park H.-J."/>
            <person name="Ramirez L."/>
            <person name="Alfaro M."/>
            <person name="Sun H."/>
            <person name="Tritt A."/>
            <person name="Yoshinaga Y."/>
            <person name="Zwiers L.-H."/>
            <person name="Turgeon B."/>
            <person name="Goodwin S."/>
            <person name="Spatafora J."/>
            <person name="Crous P."/>
            <person name="Grigoriev I."/>
        </authorList>
    </citation>
    <scope>NUCLEOTIDE SEQUENCE</scope>
    <source>
        <strain evidence="1">SCOH1-5</strain>
    </source>
</reference>
<protein>
    <submittedName>
        <fullName evidence="1">Uncharacterized protein</fullName>
    </submittedName>
</protein>
<name>A0A6A6FA48_9PEZI</name>
<keyword evidence="2" id="KW-1185">Reference proteome</keyword>
<evidence type="ECO:0000313" key="1">
    <source>
        <dbReference type="EMBL" id="KAF2210294.1"/>
    </source>
</evidence>